<dbReference type="EMBL" id="JABEQD010000007">
    <property type="protein sequence ID" value="MBB2168905.1"/>
    <property type="molecule type" value="Genomic_DNA"/>
</dbReference>
<evidence type="ECO:0000313" key="2">
    <source>
        <dbReference type="Proteomes" id="UP000559860"/>
    </source>
</evidence>
<dbReference type="AlphaFoldDB" id="A0A7W4ITR7"/>
<keyword evidence="2" id="KW-1185">Reference proteome</keyword>
<protein>
    <submittedName>
        <fullName evidence="1">Uncharacterized protein</fullName>
    </submittedName>
</protein>
<accession>A0A7W4ITR7</accession>
<dbReference type="Proteomes" id="UP000559860">
    <property type="component" value="Unassembled WGS sequence"/>
</dbReference>
<organism evidence="1 2">
    <name type="scientific">Gluconacetobacter aggeris</name>
    <dbReference type="NCBI Taxonomy" id="1286186"/>
    <lineage>
        <taxon>Bacteria</taxon>
        <taxon>Pseudomonadati</taxon>
        <taxon>Pseudomonadota</taxon>
        <taxon>Alphaproteobacteria</taxon>
        <taxon>Acetobacterales</taxon>
        <taxon>Acetobacteraceae</taxon>
        <taxon>Gluconacetobacter</taxon>
    </lineage>
</organism>
<comment type="caution">
    <text evidence="1">The sequence shown here is derived from an EMBL/GenBank/DDBJ whole genome shotgun (WGS) entry which is preliminary data.</text>
</comment>
<name>A0A7W4ITR7_9PROT</name>
<proteinExistence type="predicted"/>
<reference evidence="1 2" key="1">
    <citation type="submission" date="2020-04" db="EMBL/GenBank/DDBJ databases">
        <title>Description of novel Gluconacetobacter.</title>
        <authorList>
            <person name="Sombolestani A."/>
        </authorList>
    </citation>
    <scope>NUCLEOTIDE SEQUENCE [LARGE SCALE GENOMIC DNA]</scope>
    <source>
        <strain evidence="1 2">LMG 27801</strain>
    </source>
</reference>
<evidence type="ECO:0000313" key="1">
    <source>
        <dbReference type="EMBL" id="MBB2168905.1"/>
    </source>
</evidence>
<gene>
    <name evidence="1" type="ORF">HLH36_11150</name>
</gene>
<sequence length="102" mass="10612">MAVGLGVGVALVMLAVAANLLFPQHRLDRLMAAPLPPMAAPALQSDPPADMAAFRAADMARLNGFGWVDRAHGVAHVPIGQAMRQVAREGIPDWPAGGAEQP</sequence>